<dbReference type="EMBL" id="CYSE01000001">
    <property type="protein sequence ID" value="CUH75319.1"/>
    <property type="molecule type" value="Genomic_DNA"/>
</dbReference>
<protein>
    <recommendedName>
        <fullName evidence="3">Urease accessory protein UreD</fullName>
    </recommendedName>
</protein>
<comment type="function">
    <text evidence="3">Required for maturation of urease via the functional incorporation of the urease nickel metallocenter.</text>
</comment>
<dbReference type="Proteomes" id="UP000054935">
    <property type="component" value="Unassembled WGS sequence"/>
</dbReference>
<comment type="subcellular location">
    <subcellularLocation>
        <location evidence="3">Cytoplasm</location>
    </subcellularLocation>
</comment>
<dbReference type="PANTHER" id="PTHR33643:SF1">
    <property type="entry name" value="UREASE ACCESSORY PROTEIN D"/>
    <property type="match status" value="1"/>
</dbReference>
<dbReference type="HAMAP" id="MF_01384">
    <property type="entry name" value="UreD"/>
    <property type="match status" value="1"/>
</dbReference>
<dbReference type="PANTHER" id="PTHR33643">
    <property type="entry name" value="UREASE ACCESSORY PROTEIN D"/>
    <property type="match status" value="1"/>
</dbReference>
<dbReference type="AlphaFoldDB" id="A0A0P1G0S2"/>
<gene>
    <name evidence="3 4" type="primary">ureD</name>
    <name evidence="4" type="ORF">TRN7648_00378</name>
</gene>
<keyword evidence="3" id="KW-0996">Nickel insertion</keyword>
<name>A0A0P1G0S2_9RHOB</name>
<evidence type="ECO:0000313" key="5">
    <source>
        <dbReference type="Proteomes" id="UP000054935"/>
    </source>
</evidence>
<keyword evidence="3" id="KW-0963">Cytoplasm</keyword>
<evidence type="ECO:0000256" key="2">
    <source>
        <dbReference type="ARBA" id="ARBA00023186"/>
    </source>
</evidence>
<evidence type="ECO:0000313" key="4">
    <source>
        <dbReference type="EMBL" id="CUH75319.1"/>
    </source>
</evidence>
<keyword evidence="2 3" id="KW-0143">Chaperone</keyword>
<dbReference type="Pfam" id="PF01774">
    <property type="entry name" value="UreD"/>
    <property type="match status" value="1"/>
</dbReference>
<dbReference type="GO" id="GO:0016151">
    <property type="term" value="F:nickel cation binding"/>
    <property type="evidence" value="ECO:0007669"/>
    <property type="project" value="UniProtKB-UniRule"/>
</dbReference>
<keyword evidence="5" id="KW-1185">Reference proteome</keyword>
<accession>A0A0P1G0S2</accession>
<dbReference type="STRING" id="441103.TRN7648_00378"/>
<comment type="similarity">
    <text evidence="1 3">Belongs to the UreD family.</text>
</comment>
<evidence type="ECO:0000256" key="1">
    <source>
        <dbReference type="ARBA" id="ARBA00007177"/>
    </source>
</evidence>
<sequence>MVLHLRDHPTTPKVTQPRAQGALDLAVKQRGARSAIDRLRSQGAMKTLFPRSRDMVQAIMINTSGGLTGGDHLTVDARAGAGAGLSLTTQAAERAYRSASGFARMESTLTVEAGASLFWLPQELILFEGAALRRRLTCDLAADARLLLVEPVVFGRAAMGETLRDVQFDDHIAVRREGVPLYHDAVRLTGDVMAGLQRAAIAGGAGAMASLVYVAPDAEAFMPKLRALMPETGGASLMGPDILLARLVAADSYEMRRHLVPMLDALSQDTLPTSWRL</sequence>
<comment type="subunit">
    <text evidence="3">UreD, UreF and UreG form a complex that acts as a GTP-hydrolysis-dependent molecular chaperone, activating the urease apoprotein by helping to assemble the nickel containing metallocenter of UreC. The UreE protein probably delivers the nickel.</text>
</comment>
<proteinExistence type="inferred from homology"/>
<dbReference type="InterPro" id="IPR002669">
    <property type="entry name" value="UreD"/>
</dbReference>
<reference evidence="4 5" key="1">
    <citation type="submission" date="2015-09" db="EMBL/GenBank/DDBJ databases">
        <authorList>
            <consortium name="Swine Surveillance"/>
        </authorList>
    </citation>
    <scope>NUCLEOTIDE SEQUENCE [LARGE SCALE GENOMIC DNA]</scope>
    <source>
        <strain evidence="4 5">CECT 7648</strain>
    </source>
</reference>
<dbReference type="GO" id="GO:0005737">
    <property type="term" value="C:cytoplasm"/>
    <property type="evidence" value="ECO:0007669"/>
    <property type="project" value="UniProtKB-SubCell"/>
</dbReference>
<organism evidence="4 5">
    <name type="scientific">Tropicibacter naphthalenivorans</name>
    <dbReference type="NCBI Taxonomy" id="441103"/>
    <lineage>
        <taxon>Bacteria</taxon>
        <taxon>Pseudomonadati</taxon>
        <taxon>Pseudomonadota</taxon>
        <taxon>Alphaproteobacteria</taxon>
        <taxon>Rhodobacterales</taxon>
        <taxon>Roseobacteraceae</taxon>
        <taxon>Tropicibacter</taxon>
    </lineage>
</organism>
<evidence type="ECO:0000256" key="3">
    <source>
        <dbReference type="HAMAP-Rule" id="MF_01384"/>
    </source>
</evidence>